<gene>
    <name evidence="2" type="ORF">CCACVL1_24665</name>
</gene>
<dbReference type="OMA" id="CFIIFKI"/>
<dbReference type="OrthoDB" id="1431237at2759"/>
<keyword evidence="1" id="KW-0812">Transmembrane</keyword>
<dbReference type="Gramene" id="OMO59685">
    <property type="protein sequence ID" value="OMO59685"/>
    <property type="gene ID" value="CCACVL1_24665"/>
</dbReference>
<evidence type="ECO:0000313" key="2">
    <source>
        <dbReference type="EMBL" id="OMO59685.1"/>
    </source>
</evidence>
<dbReference type="EMBL" id="AWWV01013884">
    <property type="protein sequence ID" value="OMO59685.1"/>
    <property type="molecule type" value="Genomic_DNA"/>
</dbReference>
<comment type="caution">
    <text evidence="2">The sequence shown here is derived from an EMBL/GenBank/DDBJ whole genome shotgun (WGS) entry which is preliminary data.</text>
</comment>
<evidence type="ECO:0000313" key="3">
    <source>
        <dbReference type="Proteomes" id="UP000188268"/>
    </source>
</evidence>
<proteinExistence type="predicted"/>
<reference evidence="2 3" key="1">
    <citation type="submission" date="2013-09" db="EMBL/GenBank/DDBJ databases">
        <title>Corchorus capsularis genome sequencing.</title>
        <authorList>
            <person name="Alam M."/>
            <person name="Haque M.S."/>
            <person name="Islam M.S."/>
            <person name="Emdad E.M."/>
            <person name="Islam M.M."/>
            <person name="Ahmed B."/>
            <person name="Halim A."/>
            <person name="Hossen Q.M.M."/>
            <person name="Hossain M.Z."/>
            <person name="Ahmed R."/>
            <person name="Khan M.M."/>
            <person name="Islam R."/>
            <person name="Rashid M.M."/>
            <person name="Khan S.A."/>
            <person name="Rahman M.S."/>
            <person name="Alam M."/>
        </authorList>
    </citation>
    <scope>NUCLEOTIDE SEQUENCE [LARGE SCALE GENOMIC DNA]</scope>
    <source>
        <strain evidence="3">cv. CVL-1</strain>
        <tissue evidence="2">Whole seedling</tissue>
    </source>
</reference>
<accession>A0A1R3GNJ1</accession>
<evidence type="ECO:0000256" key="1">
    <source>
        <dbReference type="SAM" id="Phobius"/>
    </source>
</evidence>
<dbReference type="Proteomes" id="UP000188268">
    <property type="component" value="Unassembled WGS sequence"/>
</dbReference>
<organism evidence="2 3">
    <name type="scientific">Corchorus capsularis</name>
    <name type="common">Jute</name>
    <dbReference type="NCBI Taxonomy" id="210143"/>
    <lineage>
        <taxon>Eukaryota</taxon>
        <taxon>Viridiplantae</taxon>
        <taxon>Streptophyta</taxon>
        <taxon>Embryophyta</taxon>
        <taxon>Tracheophyta</taxon>
        <taxon>Spermatophyta</taxon>
        <taxon>Magnoliopsida</taxon>
        <taxon>eudicotyledons</taxon>
        <taxon>Gunneridae</taxon>
        <taxon>Pentapetalae</taxon>
        <taxon>rosids</taxon>
        <taxon>malvids</taxon>
        <taxon>Malvales</taxon>
        <taxon>Malvaceae</taxon>
        <taxon>Grewioideae</taxon>
        <taxon>Apeibeae</taxon>
        <taxon>Corchorus</taxon>
    </lineage>
</organism>
<protein>
    <submittedName>
        <fullName evidence="2">Uncharacterized protein</fullName>
    </submittedName>
</protein>
<feature type="transmembrane region" description="Helical" evidence="1">
    <location>
        <begin position="21"/>
        <end position="45"/>
    </location>
</feature>
<keyword evidence="3" id="KW-1185">Reference proteome</keyword>
<keyword evidence="1" id="KW-0472">Membrane</keyword>
<name>A0A1R3GNJ1_COCAP</name>
<dbReference type="AlphaFoldDB" id="A0A1R3GNJ1"/>
<sequence>MAQLESLDESKKKKPKRNHGSTELFVLVDYIFFIVFFGFLVYILVRLFNVF</sequence>
<keyword evidence="1" id="KW-1133">Transmembrane helix</keyword>